<keyword evidence="2" id="KW-1185">Reference proteome</keyword>
<comment type="caution">
    <text evidence="1">The sequence shown here is derived from an EMBL/GenBank/DDBJ whole genome shotgun (WGS) entry which is preliminary data.</text>
</comment>
<dbReference type="EMBL" id="JABSTQ010010314">
    <property type="protein sequence ID" value="KAG0421832.1"/>
    <property type="molecule type" value="Genomic_DNA"/>
</dbReference>
<evidence type="ECO:0000313" key="2">
    <source>
        <dbReference type="Proteomes" id="UP000805193"/>
    </source>
</evidence>
<protein>
    <submittedName>
        <fullName evidence="1">Uncharacterized protein</fullName>
    </submittedName>
</protein>
<sequence>MEGDSVLRARAFSYGSRTTNGVSVTFFGIWSPFIFFPIFLIGTPEAKSAYCLFTVVALMVTEALPPPVVALVPFLIFVNSEMDSDPVHINVPTAQLLHEVGLILMVSRVESTSLLDRTSLHAVALLGTRLRSLLWSCMLAASLCCLVMSHTAAVLLVGSVAENLVQVLQNNVVQARETATSVLKWDSLEKSRLFLGREVVPRMANPKYANSWVLNCLMDVNATDTQLMQHEPAKSALSVPGIVRKGRKQTSIMEDGHVQVPGKDSAHHKSLECINLSTGSAQPYTLLHRCRRYSRFQQVVLTRRIWWLLLVPANLLGIAMFWCLMKFLFLNTLYAESVPALLFLVWVVANYSNVCESHEDTGSLEYQEPLALDYLLVLLVFVIPWQLLLDGKLLDFRKVAKQLPWGALIVVFSSHLMGIIAKESGLAVWISNRIGSGHLNSVPLSQVILAVCSALMTELMTDVATASILLPVALDVAISIQCHPLLLVLPMSVAASTSLIFPTGSMALALLHSVTGLAPLEM</sequence>
<name>A0AC60PLX5_IXOPE</name>
<dbReference type="Proteomes" id="UP000805193">
    <property type="component" value="Unassembled WGS sequence"/>
</dbReference>
<evidence type="ECO:0000313" key="1">
    <source>
        <dbReference type="EMBL" id="KAG0421832.1"/>
    </source>
</evidence>
<proteinExistence type="predicted"/>
<feature type="non-terminal residue" evidence="1">
    <location>
        <position position="522"/>
    </location>
</feature>
<reference evidence="1 2" key="1">
    <citation type="journal article" date="2020" name="Cell">
        <title>Large-Scale Comparative Analyses of Tick Genomes Elucidate Their Genetic Diversity and Vector Capacities.</title>
        <authorList>
            <consortium name="Tick Genome and Microbiome Consortium (TIGMIC)"/>
            <person name="Jia N."/>
            <person name="Wang J."/>
            <person name="Shi W."/>
            <person name="Du L."/>
            <person name="Sun Y."/>
            <person name="Zhan W."/>
            <person name="Jiang J.F."/>
            <person name="Wang Q."/>
            <person name="Zhang B."/>
            <person name="Ji P."/>
            <person name="Bell-Sakyi L."/>
            <person name="Cui X.M."/>
            <person name="Yuan T.T."/>
            <person name="Jiang B.G."/>
            <person name="Yang W.F."/>
            <person name="Lam T.T."/>
            <person name="Chang Q.C."/>
            <person name="Ding S.J."/>
            <person name="Wang X.J."/>
            <person name="Zhu J.G."/>
            <person name="Ruan X.D."/>
            <person name="Zhao L."/>
            <person name="Wei J.T."/>
            <person name="Ye R.Z."/>
            <person name="Que T.C."/>
            <person name="Du C.H."/>
            <person name="Zhou Y.H."/>
            <person name="Cheng J.X."/>
            <person name="Dai P.F."/>
            <person name="Guo W.B."/>
            <person name="Han X.H."/>
            <person name="Huang E.J."/>
            <person name="Li L.F."/>
            <person name="Wei W."/>
            <person name="Gao Y.C."/>
            <person name="Liu J.Z."/>
            <person name="Shao H.Z."/>
            <person name="Wang X."/>
            <person name="Wang C.C."/>
            <person name="Yang T.C."/>
            <person name="Huo Q.B."/>
            <person name="Li W."/>
            <person name="Chen H.Y."/>
            <person name="Chen S.E."/>
            <person name="Zhou L.G."/>
            <person name="Ni X.B."/>
            <person name="Tian J.H."/>
            <person name="Sheng Y."/>
            <person name="Liu T."/>
            <person name="Pan Y.S."/>
            <person name="Xia L.Y."/>
            <person name="Li J."/>
            <person name="Zhao F."/>
            <person name="Cao W.C."/>
        </authorList>
    </citation>
    <scope>NUCLEOTIDE SEQUENCE [LARGE SCALE GENOMIC DNA]</scope>
    <source>
        <strain evidence="1">Iper-2018</strain>
    </source>
</reference>
<accession>A0AC60PLX5</accession>
<gene>
    <name evidence="1" type="ORF">HPB47_002288</name>
</gene>
<organism evidence="1 2">
    <name type="scientific">Ixodes persulcatus</name>
    <name type="common">Taiga tick</name>
    <dbReference type="NCBI Taxonomy" id="34615"/>
    <lineage>
        <taxon>Eukaryota</taxon>
        <taxon>Metazoa</taxon>
        <taxon>Ecdysozoa</taxon>
        <taxon>Arthropoda</taxon>
        <taxon>Chelicerata</taxon>
        <taxon>Arachnida</taxon>
        <taxon>Acari</taxon>
        <taxon>Parasitiformes</taxon>
        <taxon>Ixodida</taxon>
        <taxon>Ixodoidea</taxon>
        <taxon>Ixodidae</taxon>
        <taxon>Ixodinae</taxon>
        <taxon>Ixodes</taxon>
    </lineage>
</organism>